<name>X1UV55_9ZZZZ</name>
<dbReference type="EMBL" id="BARW01015564">
    <property type="protein sequence ID" value="GAI96249.1"/>
    <property type="molecule type" value="Genomic_DNA"/>
</dbReference>
<dbReference type="Gene3D" id="3.10.28.10">
    <property type="entry name" value="Homing endonucleases"/>
    <property type="match status" value="1"/>
</dbReference>
<protein>
    <recommendedName>
        <fullName evidence="1">DOD-type homing endonuclease domain-containing protein</fullName>
    </recommendedName>
</protein>
<feature type="domain" description="DOD-type homing endonuclease" evidence="1">
    <location>
        <begin position="1"/>
        <end position="68"/>
    </location>
</feature>
<dbReference type="SUPFAM" id="SSF55608">
    <property type="entry name" value="Homing endonucleases"/>
    <property type="match status" value="1"/>
</dbReference>
<gene>
    <name evidence="2" type="ORF">S12H4_27287</name>
</gene>
<organism evidence="2">
    <name type="scientific">marine sediment metagenome</name>
    <dbReference type="NCBI Taxonomy" id="412755"/>
    <lineage>
        <taxon>unclassified sequences</taxon>
        <taxon>metagenomes</taxon>
        <taxon>ecological metagenomes</taxon>
    </lineage>
</organism>
<reference evidence="2" key="1">
    <citation type="journal article" date="2014" name="Front. Microbiol.">
        <title>High frequency of phylogenetically diverse reductive dehalogenase-homologous genes in deep subseafloor sedimentary metagenomes.</title>
        <authorList>
            <person name="Kawai M."/>
            <person name="Futagami T."/>
            <person name="Toyoda A."/>
            <person name="Takaki Y."/>
            <person name="Nishi S."/>
            <person name="Hori S."/>
            <person name="Arai W."/>
            <person name="Tsubouchi T."/>
            <person name="Morono Y."/>
            <person name="Uchiyama I."/>
            <person name="Ito T."/>
            <person name="Fujiyama A."/>
            <person name="Inagaki F."/>
            <person name="Takami H."/>
        </authorList>
    </citation>
    <scope>NUCLEOTIDE SEQUENCE</scope>
    <source>
        <strain evidence="2">Expedition CK06-06</strain>
    </source>
</reference>
<feature type="non-terminal residue" evidence="2">
    <location>
        <position position="174"/>
    </location>
</feature>
<accession>X1UV55</accession>
<proteinExistence type="predicted"/>
<dbReference type="Pfam" id="PF14528">
    <property type="entry name" value="LAGLIDADG_3"/>
    <property type="match status" value="1"/>
</dbReference>
<evidence type="ECO:0000259" key="1">
    <source>
        <dbReference type="PROSITE" id="PS50819"/>
    </source>
</evidence>
<dbReference type="InterPro" id="IPR027434">
    <property type="entry name" value="Homing_endonucl"/>
</dbReference>
<evidence type="ECO:0000313" key="2">
    <source>
        <dbReference type="EMBL" id="GAI96249.1"/>
    </source>
</evidence>
<dbReference type="PROSITE" id="PS50819">
    <property type="entry name" value="INTEIN_ENDONUCLEASE"/>
    <property type="match status" value="1"/>
</dbReference>
<dbReference type="InterPro" id="IPR004042">
    <property type="entry name" value="Intein_endonuc_central"/>
</dbReference>
<sequence>MDKLRENINQFLAPFIRGFYESDGCFSTSFILRSGYKLGGTAIYALVFVNTNRELLILVQDSLRKLGIQLKLRGPYQPKTTQLTNGRKIVGRKPVYRLETRDLDIIKRFLNTISPSIKYSGLNMTEETETERIRPDILQTALLHKLVKLQRETLDFLKDITPQGIDFPIPEQTV</sequence>
<comment type="caution">
    <text evidence="2">The sequence shown here is derived from an EMBL/GenBank/DDBJ whole genome shotgun (WGS) entry which is preliminary data.</text>
</comment>
<dbReference type="InterPro" id="IPR004860">
    <property type="entry name" value="LAGLIDADG_dom"/>
</dbReference>
<dbReference type="GO" id="GO:0004519">
    <property type="term" value="F:endonuclease activity"/>
    <property type="evidence" value="ECO:0007669"/>
    <property type="project" value="InterPro"/>
</dbReference>
<dbReference type="AlphaFoldDB" id="X1UV55"/>